<gene>
    <name evidence="3" type="ORF">HMPREF9473_00473</name>
</gene>
<dbReference type="InterPro" id="IPR030389">
    <property type="entry name" value="G_FEOB_dom"/>
</dbReference>
<dbReference type="Proteomes" id="UP000005384">
    <property type="component" value="Unassembled WGS sequence"/>
</dbReference>
<dbReference type="GO" id="GO:0015093">
    <property type="term" value="F:ferrous iron transmembrane transporter activity"/>
    <property type="evidence" value="ECO:0007669"/>
    <property type="project" value="InterPro"/>
</dbReference>
<feature type="transmembrane region" description="Helical" evidence="1">
    <location>
        <begin position="554"/>
        <end position="574"/>
    </location>
</feature>
<feature type="transmembrane region" description="Helical" evidence="1">
    <location>
        <begin position="394"/>
        <end position="415"/>
    </location>
</feature>
<keyword evidence="4" id="KW-1185">Reference proteome</keyword>
<dbReference type="Pfam" id="PF07664">
    <property type="entry name" value="FeoB_C"/>
    <property type="match status" value="1"/>
</dbReference>
<feature type="transmembrane region" description="Helical" evidence="1">
    <location>
        <begin position="210"/>
        <end position="232"/>
    </location>
</feature>
<feature type="transmembrane region" description="Helical" evidence="1">
    <location>
        <begin position="586"/>
        <end position="606"/>
    </location>
</feature>
<dbReference type="EMBL" id="ADLN01000002">
    <property type="protein sequence ID" value="EHI61450.1"/>
    <property type="molecule type" value="Genomic_DNA"/>
</dbReference>
<dbReference type="GO" id="GO:0005525">
    <property type="term" value="F:GTP binding"/>
    <property type="evidence" value="ECO:0007669"/>
    <property type="project" value="InterPro"/>
</dbReference>
<dbReference type="InterPro" id="IPR011640">
    <property type="entry name" value="Fe2_transport_prot_B_C"/>
</dbReference>
<evidence type="ECO:0000259" key="2">
    <source>
        <dbReference type="PROSITE" id="PS51711"/>
    </source>
</evidence>
<dbReference type="PATRIC" id="fig|742737.3.peg.472"/>
<feature type="domain" description="FeoB-type G" evidence="2">
    <location>
        <begin position="5"/>
        <end position="173"/>
    </location>
</feature>
<feature type="transmembrane region" description="Helical" evidence="1">
    <location>
        <begin position="368"/>
        <end position="387"/>
    </location>
</feature>
<keyword evidence="1" id="KW-0472">Membrane</keyword>
<dbReference type="PANTHER" id="PTHR43185:SF2">
    <property type="entry name" value="FERROUS IRON TRANSPORT PROTEIN B"/>
    <property type="match status" value="1"/>
</dbReference>
<name>G5IAK1_9FIRM</name>
<dbReference type="InterPro" id="IPR006073">
    <property type="entry name" value="GTP-bd"/>
</dbReference>
<keyword evidence="1" id="KW-1133">Transmembrane helix</keyword>
<feature type="transmembrane region" description="Helical" evidence="1">
    <location>
        <begin position="467"/>
        <end position="490"/>
    </location>
</feature>
<feature type="transmembrane region" description="Helical" evidence="1">
    <location>
        <begin position="252"/>
        <end position="271"/>
    </location>
</feature>
<dbReference type="Gene3D" id="3.40.50.300">
    <property type="entry name" value="P-loop containing nucleotide triphosphate hydrolases"/>
    <property type="match status" value="1"/>
</dbReference>
<dbReference type="Pfam" id="PF02421">
    <property type="entry name" value="FeoB_N"/>
    <property type="match status" value="1"/>
</dbReference>
<evidence type="ECO:0000313" key="3">
    <source>
        <dbReference type="EMBL" id="EHI61450.1"/>
    </source>
</evidence>
<sequence length="609" mass="66824">MEEHQHVIALAGNPNVGKSTIFNGLTGMHQHTGNWPGKTVASARGEFQVGEETYELVDLPGTYSLAAHSEEEEIARDFICSGEAQLTIVVCDATCLERGLHLLKQILALEYVKDNGVPVILCVNLCDEAGKKGIEIDFELLQDVLQLPVVSCCARCSKELTVLKDAIHETYGHALNYSCLDFSPKRLAEEVVRYTKVNYRKREDTIDRIVTGRITGGLVMILMLLAVFWLTMAGANYPADLLWDGLFWLESRIANGLAYIGAPQMMIDVLVYGIYRVLAWVVAVMLPPMAIFFPLFTLLEDLGYLPRVAFNMDRSFKRCKACGKQCLTMAMGFGCNAAGVIGCRIIDSPRERMIAILTNAMVPCNGRFPTLFTMITLFFLAGVHGSVTGSILSALILTGVILLGVAATLGASWLLSHTLLKGVPSSFTLELPPYRRPQIGKVVVRSIFDRTLFVLGRAVAIAAPAGLIIWILANINVGGQSILLYLTSFFDPFGRLMGLDGVILVAFILGFPANEIVIPIILMAYLQTGHLVEMNDSSALLQLLVSQGWTWKTAVSMLIFCLFHWPCSTTCLTIRKETGSWRWTAVAFLMPTILGIGLCIAVTAILNLF</sequence>
<dbReference type="InterPro" id="IPR011642">
    <property type="entry name" value="Gate_dom"/>
</dbReference>
<organism evidence="3 4">
    <name type="scientific">Hungatella hathewayi WAL-18680</name>
    <dbReference type="NCBI Taxonomy" id="742737"/>
    <lineage>
        <taxon>Bacteria</taxon>
        <taxon>Bacillati</taxon>
        <taxon>Bacillota</taxon>
        <taxon>Clostridia</taxon>
        <taxon>Lachnospirales</taxon>
        <taxon>Lachnospiraceae</taxon>
        <taxon>Hungatella</taxon>
    </lineage>
</organism>
<proteinExistence type="predicted"/>
<dbReference type="Pfam" id="PF07670">
    <property type="entry name" value="Gate"/>
    <property type="match status" value="2"/>
</dbReference>
<dbReference type="RefSeq" id="WP_006778455.1">
    <property type="nucleotide sequence ID" value="NZ_CP040506.1"/>
</dbReference>
<dbReference type="SUPFAM" id="SSF52540">
    <property type="entry name" value="P-loop containing nucleoside triphosphate hydrolases"/>
    <property type="match status" value="1"/>
</dbReference>
<dbReference type="InterPro" id="IPR027417">
    <property type="entry name" value="P-loop_NTPase"/>
</dbReference>
<dbReference type="PROSITE" id="PS51711">
    <property type="entry name" value="G_FEOB"/>
    <property type="match status" value="1"/>
</dbReference>
<keyword evidence="1" id="KW-0812">Transmembrane</keyword>
<protein>
    <recommendedName>
        <fullName evidence="2">FeoB-type G domain-containing protein</fullName>
    </recommendedName>
</protein>
<dbReference type="GO" id="GO:0005886">
    <property type="term" value="C:plasma membrane"/>
    <property type="evidence" value="ECO:0007669"/>
    <property type="project" value="TreeGrafter"/>
</dbReference>
<feature type="transmembrane region" description="Helical" evidence="1">
    <location>
        <begin position="278"/>
        <end position="299"/>
    </location>
</feature>
<dbReference type="HOGENOM" id="CLU_013350_4_0_9"/>
<dbReference type="PANTHER" id="PTHR43185">
    <property type="entry name" value="FERROUS IRON TRANSPORT PROTEIN B"/>
    <property type="match status" value="1"/>
</dbReference>
<feature type="transmembrane region" description="Helical" evidence="1">
    <location>
        <begin position="502"/>
        <end position="526"/>
    </location>
</feature>
<dbReference type="AlphaFoldDB" id="G5IAK1"/>
<accession>G5IAK1</accession>
<evidence type="ECO:0000313" key="4">
    <source>
        <dbReference type="Proteomes" id="UP000005384"/>
    </source>
</evidence>
<dbReference type="InterPro" id="IPR050860">
    <property type="entry name" value="FeoB_GTPase"/>
</dbReference>
<comment type="caution">
    <text evidence="3">The sequence shown here is derived from an EMBL/GenBank/DDBJ whole genome shotgun (WGS) entry which is preliminary data.</text>
</comment>
<reference evidence="3 4" key="1">
    <citation type="submission" date="2011-08" db="EMBL/GenBank/DDBJ databases">
        <title>The Genome Sequence of Clostridium hathewayi WAL-18680.</title>
        <authorList>
            <consortium name="The Broad Institute Genome Sequencing Platform"/>
            <person name="Earl A."/>
            <person name="Ward D."/>
            <person name="Feldgarden M."/>
            <person name="Gevers D."/>
            <person name="Finegold S.M."/>
            <person name="Summanen P.H."/>
            <person name="Molitoris D.R."/>
            <person name="Song M."/>
            <person name="Daigneault M."/>
            <person name="Allen-Vercoe E."/>
            <person name="Young S.K."/>
            <person name="Zeng Q."/>
            <person name="Gargeya S."/>
            <person name="Fitzgerald M."/>
            <person name="Haas B."/>
            <person name="Abouelleil A."/>
            <person name="Alvarado L."/>
            <person name="Arachchi H.M."/>
            <person name="Berlin A."/>
            <person name="Brown A."/>
            <person name="Chapman S.B."/>
            <person name="Chen Z."/>
            <person name="Dunbar C."/>
            <person name="Freedman E."/>
            <person name="Gearin G."/>
            <person name="Gellesch M."/>
            <person name="Goldberg J."/>
            <person name="Griggs A."/>
            <person name="Gujja S."/>
            <person name="Heiman D."/>
            <person name="Howarth C."/>
            <person name="Larson L."/>
            <person name="Lui A."/>
            <person name="MacDonald P.J.P."/>
            <person name="Montmayeur A."/>
            <person name="Murphy C."/>
            <person name="Neiman D."/>
            <person name="Pearson M."/>
            <person name="Priest M."/>
            <person name="Roberts A."/>
            <person name="Saif S."/>
            <person name="Shea T."/>
            <person name="Shenoy N."/>
            <person name="Sisk P."/>
            <person name="Stolte C."/>
            <person name="Sykes S."/>
            <person name="Wortman J."/>
            <person name="Nusbaum C."/>
            <person name="Birren B."/>
        </authorList>
    </citation>
    <scope>NUCLEOTIDE SEQUENCE [LARGE SCALE GENOMIC DNA]</scope>
    <source>
        <strain evidence="3 4">WAL-18680</strain>
    </source>
</reference>
<evidence type="ECO:0000256" key="1">
    <source>
        <dbReference type="SAM" id="Phobius"/>
    </source>
</evidence>
<dbReference type="OrthoDB" id="9809127at2"/>
<dbReference type="PRINTS" id="PR00326">
    <property type="entry name" value="GTP1OBG"/>
</dbReference>
<dbReference type="CDD" id="cd01879">
    <property type="entry name" value="FeoB"/>
    <property type="match status" value="1"/>
</dbReference>